<dbReference type="EMBL" id="JBHRTN010000003">
    <property type="protein sequence ID" value="MFC3123663.1"/>
    <property type="molecule type" value="Genomic_DNA"/>
</dbReference>
<evidence type="ECO:0000256" key="1">
    <source>
        <dbReference type="SAM" id="Phobius"/>
    </source>
</evidence>
<feature type="domain" description="DUF1468" evidence="2">
    <location>
        <begin position="10"/>
        <end position="147"/>
    </location>
</feature>
<evidence type="ECO:0000259" key="2">
    <source>
        <dbReference type="Pfam" id="PF07331"/>
    </source>
</evidence>
<dbReference type="InterPro" id="IPR009936">
    <property type="entry name" value="DUF1468"/>
</dbReference>
<feature type="transmembrane region" description="Helical" evidence="1">
    <location>
        <begin position="48"/>
        <end position="73"/>
    </location>
</feature>
<keyword evidence="1" id="KW-1133">Transmembrane helix</keyword>
<dbReference type="Proteomes" id="UP001595593">
    <property type="component" value="Unassembled WGS sequence"/>
</dbReference>
<feature type="transmembrane region" description="Helical" evidence="1">
    <location>
        <begin position="85"/>
        <end position="109"/>
    </location>
</feature>
<evidence type="ECO:0000313" key="3">
    <source>
        <dbReference type="EMBL" id="MFC3123663.1"/>
    </source>
</evidence>
<keyword evidence="1" id="KW-0812">Transmembrane</keyword>
<dbReference type="Pfam" id="PF07331">
    <property type="entry name" value="TctB"/>
    <property type="match status" value="1"/>
</dbReference>
<sequence length="159" mass="16932">MTRFHLELIFAGLVFLVGATGVYGATALDTGWGANGPQAGFFPFRVGLILMAASALVMAQAVASRAALGHIAITDRAGMKRVLGFGLPIIGLVLLAQWLGLYVAMALYLLFTIRFTGKRPWHTALGVALGVSIVTFLVFESWFQVPLLKGPLEIMLGLG</sequence>
<proteinExistence type="predicted"/>
<accession>A0ABV7FTL9</accession>
<dbReference type="RefSeq" id="WP_379592761.1">
    <property type="nucleotide sequence ID" value="NZ_JBHRTN010000003.1"/>
</dbReference>
<gene>
    <name evidence="3" type="ORF">ACFOD4_01210</name>
</gene>
<keyword evidence="1" id="KW-0472">Membrane</keyword>
<protein>
    <submittedName>
        <fullName evidence="3">Tripartite tricarboxylate transporter TctB family protein</fullName>
    </submittedName>
</protein>
<reference evidence="4" key="1">
    <citation type="journal article" date="2019" name="Int. J. Syst. Evol. Microbiol.">
        <title>The Global Catalogue of Microorganisms (GCM) 10K type strain sequencing project: providing services to taxonomists for standard genome sequencing and annotation.</title>
        <authorList>
            <consortium name="The Broad Institute Genomics Platform"/>
            <consortium name="The Broad Institute Genome Sequencing Center for Infectious Disease"/>
            <person name="Wu L."/>
            <person name="Ma J."/>
        </authorList>
    </citation>
    <scope>NUCLEOTIDE SEQUENCE [LARGE SCALE GENOMIC DNA]</scope>
    <source>
        <strain evidence="4">KCTC 52094</strain>
    </source>
</reference>
<comment type="caution">
    <text evidence="3">The sequence shown here is derived from an EMBL/GenBank/DDBJ whole genome shotgun (WGS) entry which is preliminary data.</text>
</comment>
<name>A0ABV7FTL9_9PROT</name>
<evidence type="ECO:0000313" key="4">
    <source>
        <dbReference type="Proteomes" id="UP001595593"/>
    </source>
</evidence>
<keyword evidence="4" id="KW-1185">Reference proteome</keyword>
<feature type="transmembrane region" description="Helical" evidence="1">
    <location>
        <begin position="121"/>
        <end position="139"/>
    </location>
</feature>
<organism evidence="3 4">
    <name type="scientific">Teichococcus globiformis</name>
    <dbReference type="NCBI Taxonomy" id="2307229"/>
    <lineage>
        <taxon>Bacteria</taxon>
        <taxon>Pseudomonadati</taxon>
        <taxon>Pseudomonadota</taxon>
        <taxon>Alphaproteobacteria</taxon>
        <taxon>Acetobacterales</taxon>
        <taxon>Roseomonadaceae</taxon>
        <taxon>Roseomonas</taxon>
    </lineage>
</organism>